<evidence type="ECO:0000256" key="1">
    <source>
        <dbReference type="SAM" id="MobiDB-lite"/>
    </source>
</evidence>
<keyword evidence="2" id="KW-0732">Signal</keyword>
<gene>
    <name evidence="3" type="ORF">B5D80_17070</name>
</gene>
<sequence length="208" mass="21742">MIRRTTALAALTLALAAGCDRATPEPATTPAPSASPTASPVVAGPPWYDDVAPATAATTVGPKGSACTLSMTFSVPAKWKAKAVKGGADFTLGPAVAVCEIDAKPAGNIGFLRVWRITGATPLNPQDTVDGYLAEFDGPKEQQYRRTKAGPLDAFEATWTEDGERKRAMLVSTLYGKLMITLGGLDTEEFEAMLPAYQLVKASANLPA</sequence>
<comment type="caution">
    <text evidence="3">The sequence shown here is derived from an EMBL/GenBank/DDBJ whole genome shotgun (WGS) entry which is preliminary data.</text>
</comment>
<evidence type="ECO:0008006" key="5">
    <source>
        <dbReference type="Google" id="ProtNLM"/>
    </source>
</evidence>
<evidence type="ECO:0000313" key="4">
    <source>
        <dbReference type="Proteomes" id="UP000197174"/>
    </source>
</evidence>
<feature type="chain" id="PRO_5012219238" description="DUF3558 domain-containing protein" evidence="2">
    <location>
        <begin position="23"/>
        <end position="208"/>
    </location>
</feature>
<feature type="compositionally biased region" description="Low complexity" evidence="1">
    <location>
        <begin position="24"/>
        <end position="42"/>
    </location>
</feature>
<dbReference type="Pfam" id="PF18966">
    <property type="entry name" value="Lipoprotein_23"/>
    <property type="match status" value="1"/>
</dbReference>
<evidence type="ECO:0000313" key="3">
    <source>
        <dbReference type="EMBL" id="OWV06067.1"/>
    </source>
</evidence>
<proteinExistence type="predicted"/>
<dbReference type="PROSITE" id="PS51257">
    <property type="entry name" value="PROKAR_LIPOPROTEIN"/>
    <property type="match status" value="1"/>
</dbReference>
<name>A0A246RKJ2_9ACTN</name>
<dbReference type="AlphaFoldDB" id="A0A246RKJ2"/>
<dbReference type="EMBL" id="MZMV01000026">
    <property type="protein sequence ID" value="OWV06067.1"/>
    <property type="molecule type" value="Genomic_DNA"/>
</dbReference>
<evidence type="ECO:0000256" key="2">
    <source>
        <dbReference type="SAM" id="SignalP"/>
    </source>
</evidence>
<dbReference type="Proteomes" id="UP000197174">
    <property type="component" value="Unassembled WGS sequence"/>
</dbReference>
<reference evidence="3 4" key="1">
    <citation type="submission" date="2017-03" db="EMBL/GenBank/DDBJ databases">
        <title>Whole genome sequence of Micromonospora wenchangensis, isolated from mangrove soil.</title>
        <authorList>
            <person name="Yang H."/>
        </authorList>
    </citation>
    <scope>NUCLEOTIDE SEQUENCE [LARGE SCALE GENOMIC DNA]</scope>
    <source>
        <strain evidence="3 4">CCTCC AA 2012002</strain>
    </source>
</reference>
<keyword evidence="4" id="KW-1185">Reference proteome</keyword>
<feature type="signal peptide" evidence="2">
    <location>
        <begin position="1"/>
        <end position="22"/>
    </location>
</feature>
<feature type="region of interest" description="Disordered" evidence="1">
    <location>
        <begin position="22"/>
        <end position="42"/>
    </location>
</feature>
<protein>
    <recommendedName>
        <fullName evidence="5">DUF3558 domain-containing protein</fullName>
    </recommendedName>
</protein>
<dbReference type="RefSeq" id="WP_088644859.1">
    <property type="nucleotide sequence ID" value="NZ_MZMV01000026.1"/>
</dbReference>
<dbReference type="OrthoDB" id="3695526at2"/>
<accession>A0A246RKJ2</accession>
<dbReference type="InterPro" id="IPR044058">
    <property type="entry name" value="Lipoprotein_23"/>
</dbReference>
<organism evidence="3 4">
    <name type="scientific">Micromonospora wenchangensis</name>
    <dbReference type="NCBI Taxonomy" id="1185415"/>
    <lineage>
        <taxon>Bacteria</taxon>
        <taxon>Bacillati</taxon>
        <taxon>Actinomycetota</taxon>
        <taxon>Actinomycetes</taxon>
        <taxon>Micromonosporales</taxon>
        <taxon>Micromonosporaceae</taxon>
        <taxon>Micromonospora</taxon>
    </lineage>
</organism>